<name>A0AA94JDP0_9GAMM</name>
<dbReference type="EMBL" id="PIPS01000001">
    <property type="protein sequence ID" value="RUO44974.1"/>
    <property type="molecule type" value="Genomic_DNA"/>
</dbReference>
<dbReference type="Proteomes" id="UP000286680">
    <property type="component" value="Unassembled WGS sequence"/>
</dbReference>
<dbReference type="RefSeq" id="WP_126819349.1">
    <property type="nucleotide sequence ID" value="NZ_PIPS01000001.1"/>
</dbReference>
<keyword evidence="2" id="KW-1185">Reference proteome</keyword>
<evidence type="ECO:0000313" key="1">
    <source>
        <dbReference type="EMBL" id="RUO44974.1"/>
    </source>
</evidence>
<accession>A0AA94JDP0</accession>
<dbReference type="AlphaFoldDB" id="A0AA94JDP0"/>
<sequence length="307" mass="33294">MSRKTKKRLLLAALQDGGGYGEDHIIDNAVTPKAMQTMDLEVTPIEATEVDREFDNGRPGNNKFLVVGKHCKVTFSVELTGGSDPITPANYTTVLQACGFSETVGTTEVTYERIDDNTEKDVTLHAYIDGVNHKVLGAQGTYKYIAKIGEVPKIEFEFTGLFGGLAGESIPEADFSGWQIPATVGAKHTTMTLDSTELSMHEFELDGKNEVIYSENTKSEQVYITDWKQDGKIVFEAPAHADFDPTSIYVAGATMPLTLVHGTVAGNIVTIASAAIQLGKPTYGDKDGVLTFDCPFRVIQDETLVTA</sequence>
<protein>
    <submittedName>
        <fullName evidence="1">Uncharacterized protein</fullName>
    </submittedName>
</protein>
<evidence type="ECO:0000313" key="2">
    <source>
        <dbReference type="Proteomes" id="UP000286680"/>
    </source>
</evidence>
<organism evidence="1 2">
    <name type="scientific">Idiomarina aquatica</name>
    <dbReference type="NCBI Taxonomy" id="1327752"/>
    <lineage>
        <taxon>Bacteria</taxon>
        <taxon>Pseudomonadati</taxon>
        <taxon>Pseudomonadota</taxon>
        <taxon>Gammaproteobacteria</taxon>
        <taxon>Alteromonadales</taxon>
        <taxon>Idiomarinaceae</taxon>
        <taxon>Idiomarina</taxon>
    </lineage>
</organism>
<reference evidence="2" key="1">
    <citation type="journal article" date="2018" name="Front. Microbiol.">
        <title>Genome-Based Analysis Reveals the Taxonomy and Diversity of the Family Idiomarinaceae.</title>
        <authorList>
            <person name="Liu Y."/>
            <person name="Lai Q."/>
            <person name="Shao Z."/>
        </authorList>
    </citation>
    <scope>NUCLEOTIDE SEQUENCE [LARGE SCALE GENOMIC DNA]</scope>
    <source>
        <strain evidence="2">SN-14</strain>
    </source>
</reference>
<proteinExistence type="predicted"/>
<gene>
    <name evidence="1" type="ORF">CWE23_02800</name>
</gene>
<comment type="caution">
    <text evidence="1">The sequence shown here is derived from an EMBL/GenBank/DDBJ whole genome shotgun (WGS) entry which is preliminary data.</text>
</comment>